<reference evidence="1" key="1">
    <citation type="submission" date="2019-12" db="EMBL/GenBank/DDBJ databases">
        <title>Genome sequencing and annotation of Brassica cretica.</title>
        <authorList>
            <person name="Studholme D.J."/>
            <person name="Sarris P.F."/>
        </authorList>
    </citation>
    <scope>NUCLEOTIDE SEQUENCE</scope>
    <source>
        <strain evidence="1">PFS-001/15</strain>
        <tissue evidence="1">Leaf</tissue>
    </source>
</reference>
<dbReference type="Proteomes" id="UP000712281">
    <property type="component" value="Unassembled WGS sequence"/>
</dbReference>
<sequence length="60" mass="7267">MKKVGVGEYCGLTESDLETARQLTQRTSDSFAAYIHRRMRRSRLHYLEKLLKTEYNEYHW</sequence>
<comment type="caution">
    <text evidence="1">The sequence shown here is derived from an EMBL/GenBank/DDBJ whole genome shotgun (WGS) entry which is preliminary data.</text>
</comment>
<gene>
    <name evidence="1" type="ORF">F2Q68_00026208</name>
</gene>
<dbReference type="AlphaFoldDB" id="A0A8S9IJH0"/>
<accession>A0A8S9IJH0</accession>
<proteinExistence type="predicted"/>
<evidence type="ECO:0000313" key="2">
    <source>
        <dbReference type="Proteomes" id="UP000712281"/>
    </source>
</evidence>
<name>A0A8S9IJH0_BRACR</name>
<evidence type="ECO:0000313" key="1">
    <source>
        <dbReference type="EMBL" id="KAF2569227.1"/>
    </source>
</evidence>
<organism evidence="1 2">
    <name type="scientific">Brassica cretica</name>
    <name type="common">Mustard</name>
    <dbReference type="NCBI Taxonomy" id="69181"/>
    <lineage>
        <taxon>Eukaryota</taxon>
        <taxon>Viridiplantae</taxon>
        <taxon>Streptophyta</taxon>
        <taxon>Embryophyta</taxon>
        <taxon>Tracheophyta</taxon>
        <taxon>Spermatophyta</taxon>
        <taxon>Magnoliopsida</taxon>
        <taxon>eudicotyledons</taxon>
        <taxon>Gunneridae</taxon>
        <taxon>Pentapetalae</taxon>
        <taxon>rosids</taxon>
        <taxon>malvids</taxon>
        <taxon>Brassicales</taxon>
        <taxon>Brassicaceae</taxon>
        <taxon>Brassiceae</taxon>
        <taxon>Brassica</taxon>
    </lineage>
</organism>
<protein>
    <submittedName>
        <fullName evidence="1">Uncharacterized protein</fullName>
    </submittedName>
</protein>
<dbReference type="EMBL" id="QGKW02001911">
    <property type="protein sequence ID" value="KAF2569227.1"/>
    <property type="molecule type" value="Genomic_DNA"/>
</dbReference>